<evidence type="ECO:0000256" key="1">
    <source>
        <dbReference type="SAM" id="MobiDB-lite"/>
    </source>
</evidence>
<name>A0ABR6WEX0_9BACT</name>
<feature type="region of interest" description="Disordered" evidence="1">
    <location>
        <begin position="139"/>
        <end position="166"/>
    </location>
</feature>
<evidence type="ECO:0008006" key="4">
    <source>
        <dbReference type="Google" id="ProtNLM"/>
    </source>
</evidence>
<accession>A0ABR6WEX0</accession>
<evidence type="ECO:0000313" key="2">
    <source>
        <dbReference type="EMBL" id="MBC3795093.1"/>
    </source>
</evidence>
<organism evidence="2 3">
    <name type="scientific">Spirosoma utsteinense</name>
    <dbReference type="NCBI Taxonomy" id="2585773"/>
    <lineage>
        <taxon>Bacteria</taxon>
        <taxon>Pseudomonadati</taxon>
        <taxon>Bacteroidota</taxon>
        <taxon>Cytophagia</taxon>
        <taxon>Cytophagales</taxon>
        <taxon>Cytophagaceae</taxon>
        <taxon>Spirosoma</taxon>
    </lineage>
</organism>
<gene>
    <name evidence="2" type="ORF">FH603_5627</name>
</gene>
<protein>
    <recommendedName>
        <fullName evidence="4">Transposase</fullName>
    </recommendedName>
</protein>
<proteinExistence type="predicted"/>
<keyword evidence="3" id="KW-1185">Reference proteome</keyword>
<feature type="compositionally biased region" description="Basic residues" evidence="1">
    <location>
        <begin position="157"/>
        <end position="166"/>
    </location>
</feature>
<reference evidence="2 3" key="1">
    <citation type="submission" date="2019-06" db="EMBL/GenBank/DDBJ databases">
        <title>Spirosoma utsteinense sp. nov. isolated from Antarctic ice-free soils.</title>
        <authorList>
            <person name="Tahon G."/>
        </authorList>
    </citation>
    <scope>NUCLEOTIDE SEQUENCE [LARGE SCALE GENOMIC DNA]</scope>
    <source>
        <strain evidence="2 3">LMG 31447</strain>
    </source>
</reference>
<feature type="compositionally biased region" description="Basic and acidic residues" evidence="1">
    <location>
        <begin position="139"/>
        <end position="150"/>
    </location>
</feature>
<evidence type="ECO:0000313" key="3">
    <source>
        <dbReference type="Proteomes" id="UP000700732"/>
    </source>
</evidence>
<dbReference type="Proteomes" id="UP000700732">
    <property type="component" value="Unassembled WGS sequence"/>
</dbReference>
<sequence length="166" mass="18918">MKLSIDDLKNERQWRSATGLDQKRFAKLVLLVENGYQTLFGKTIQQRQAECPEEPHLSTCTELLFFTLFSLKSGLTYDLIGLVTGMDGSTAKCLQTLGLEVLQHTLAKNGYAPKRKFQSVEEFKAYFFKHSTIIIDTTEQRTQRPGDTDYQKLMYSGKKKPTPSNP</sequence>
<comment type="caution">
    <text evidence="2">The sequence shown here is derived from an EMBL/GenBank/DDBJ whole genome shotgun (WGS) entry which is preliminary data.</text>
</comment>
<dbReference type="RefSeq" id="WP_186742223.1">
    <property type="nucleotide sequence ID" value="NZ_VFIA01000078.1"/>
</dbReference>
<dbReference type="EMBL" id="VFIA01000078">
    <property type="protein sequence ID" value="MBC3795093.1"/>
    <property type="molecule type" value="Genomic_DNA"/>
</dbReference>